<comment type="caution">
    <text evidence="4">The sequence shown here is derived from an EMBL/GenBank/DDBJ whole genome shotgun (WGS) entry which is preliminary data.</text>
</comment>
<accession>A0A2J7R2A2</accession>
<name>A0A2J7R2A2_9NEOP</name>
<evidence type="ECO:0000259" key="3">
    <source>
        <dbReference type="PROSITE" id="PS50268"/>
    </source>
</evidence>
<dbReference type="PROSITE" id="PS50268">
    <property type="entry name" value="CADHERIN_2"/>
    <property type="match status" value="1"/>
</dbReference>
<keyword evidence="2" id="KW-0732">Signal</keyword>
<feature type="chain" id="PRO_5014319635" description="Cadherin domain-containing protein" evidence="2">
    <location>
        <begin position="29"/>
        <end position="378"/>
    </location>
</feature>
<dbReference type="InterPro" id="IPR002126">
    <property type="entry name" value="Cadherin-like_dom"/>
</dbReference>
<feature type="domain" description="Cadherin" evidence="3">
    <location>
        <begin position="150"/>
        <end position="271"/>
    </location>
</feature>
<evidence type="ECO:0000313" key="4">
    <source>
        <dbReference type="EMBL" id="PNF34959.1"/>
    </source>
</evidence>
<dbReference type="Proteomes" id="UP000235965">
    <property type="component" value="Unassembled WGS sequence"/>
</dbReference>
<dbReference type="GO" id="GO:0007156">
    <property type="term" value="P:homophilic cell adhesion via plasma membrane adhesion molecules"/>
    <property type="evidence" value="ECO:0007669"/>
    <property type="project" value="InterPro"/>
</dbReference>
<gene>
    <name evidence="4" type="ORF">B7P43_G15616</name>
</gene>
<evidence type="ECO:0000313" key="5">
    <source>
        <dbReference type="Proteomes" id="UP000235965"/>
    </source>
</evidence>
<dbReference type="GO" id="GO:0005509">
    <property type="term" value="F:calcium ion binding"/>
    <property type="evidence" value="ECO:0007669"/>
    <property type="project" value="UniProtKB-UniRule"/>
</dbReference>
<keyword evidence="1" id="KW-0106">Calcium</keyword>
<reference evidence="4 5" key="1">
    <citation type="submission" date="2017-12" db="EMBL/GenBank/DDBJ databases">
        <title>Hemimetabolous genomes reveal molecular basis of termite eusociality.</title>
        <authorList>
            <person name="Harrison M.C."/>
            <person name="Jongepier E."/>
            <person name="Robertson H.M."/>
            <person name="Arning N."/>
            <person name="Bitard-Feildel T."/>
            <person name="Chao H."/>
            <person name="Childers C.P."/>
            <person name="Dinh H."/>
            <person name="Doddapaneni H."/>
            <person name="Dugan S."/>
            <person name="Gowin J."/>
            <person name="Greiner C."/>
            <person name="Han Y."/>
            <person name="Hu H."/>
            <person name="Hughes D.S.T."/>
            <person name="Huylmans A.-K."/>
            <person name="Kemena C."/>
            <person name="Kremer L.P.M."/>
            <person name="Lee S.L."/>
            <person name="Lopez-Ezquerra A."/>
            <person name="Mallet L."/>
            <person name="Monroy-Kuhn J.M."/>
            <person name="Moser A."/>
            <person name="Murali S.C."/>
            <person name="Muzny D.M."/>
            <person name="Otani S."/>
            <person name="Piulachs M.-D."/>
            <person name="Poelchau M."/>
            <person name="Qu J."/>
            <person name="Schaub F."/>
            <person name="Wada-Katsumata A."/>
            <person name="Worley K.C."/>
            <person name="Xie Q."/>
            <person name="Ylla G."/>
            <person name="Poulsen M."/>
            <person name="Gibbs R.A."/>
            <person name="Schal C."/>
            <person name="Richards S."/>
            <person name="Belles X."/>
            <person name="Korb J."/>
            <person name="Bornberg-Bauer E."/>
        </authorList>
    </citation>
    <scope>NUCLEOTIDE SEQUENCE [LARGE SCALE GENOMIC DNA]</scope>
    <source>
        <tissue evidence="4">Whole body</tissue>
    </source>
</reference>
<organism evidence="4 5">
    <name type="scientific">Cryptotermes secundus</name>
    <dbReference type="NCBI Taxonomy" id="105785"/>
    <lineage>
        <taxon>Eukaryota</taxon>
        <taxon>Metazoa</taxon>
        <taxon>Ecdysozoa</taxon>
        <taxon>Arthropoda</taxon>
        <taxon>Hexapoda</taxon>
        <taxon>Insecta</taxon>
        <taxon>Pterygota</taxon>
        <taxon>Neoptera</taxon>
        <taxon>Polyneoptera</taxon>
        <taxon>Dictyoptera</taxon>
        <taxon>Blattodea</taxon>
        <taxon>Blattoidea</taxon>
        <taxon>Termitoidae</taxon>
        <taxon>Kalotermitidae</taxon>
        <taxon>Cryptotermitinae</taxon>
        <taxon>Cryptotermes</taxon>
    </lineage>
</organism>
<proteinExistence type="predicted"/>
<feature type="signal peptide" evidence="2">
    <location>
        <begin position="1"/>
        <end position="28"/>
    </location>
</feature>
<dbReference type="Gene3D" id="2.60.40.60">
    <property type="entry name" value="Cadherins"/>
    <property type="match status" value="1"/>
</dbReference>
<protein>
    <recommendedName>
        <fullName evidence="3">Cadherin domain-containing protein</fullName>
    </recommendedName>
</protein>
<keyword evidence="5" id="KW-1185">Reference proteome</keyword>
<evidence type="ECO:0000256" key="1">
    <source>
        <dbReference type="PROSITE-ProRule" id="PRU00043"/>
    </source>
</evidence>
<sequence>MFFKTIIISETLILSVFLILDNTNIANACTLIRPDGTRVDLMGLPSDSPVYEGSEQISDNEAPGLLYTYTTDGIVSFDPGEESKYLDSTFDGQTLKIFISERYKDWEKNEADDFSYFLSVILEPDCKPGLKVEFRAAIVTFTNGYDPVFPESHYDIEVPVPLPAGFTIIGDCGAAKIEAIDYDYNSQYMSSVTFSLNEAREDLEVFSEKSDGKIWSVSLKTRQTFRIEEPLTLHLNAYDSDPRVTGLAASSQVEITIIPDLVTSTPASPVFKEPIHILDIRDEENIGPIQATLIEGYKTEIDVELVYSNGEHLEEVFDANIFGDTITVTPKESFGNTEFSGNFGVLILVAKHRGTTRTGKTVIHVTLPANYVTAPPTS</sequence>
<feature type="non-terminal residue" evidence="4">
    <location>
        <position position="378"/>
    </location>
</feature>
<dbReference type="OrthoDB" id="6756739at2759"/>
<dbReference type="EMBL" id="NEVH01007841">
    <property type="protein sequence ID" value="PNF34959.1"/>
    <property type="molecule type" value="Genomic_DNA"/>
</dbReference>
<evidence type="ECO:0000256" key="2">
    <source>
        <dbReference type="SAM" id="SignalP"/>
    </source>
</evidence>
<dbReference type="GO" id="GO:0016020">
    <property type="term" value="C:membrane"/>
    <property type="evidence" value="ECO:0007669"/>
    <property type="project" value="InterPro"/>
</dbReference>
<dbReference type="AlphaFoldDB" id="A0A2J7R2A2"/>